<dbReference type="CDD" id="cd05387">
    <property type="entry name" value="BY-kinase"/>
    <property type="match status" value="1"/>
</dbReference>
<evidence type="ECO:0000256" key="10">
    <source>
        <dbReference type="ARBA" id="ARBA00022989"/>
    </source>
</evidence>
<dbReference type="Gene3D" id="3.40.50.300">
    <property type="entry name" value="P-loop containing nucleotide triphosphate hydrolases"/>
    <property type="match status" value="1"/>
</dbReference>
<proteinExistence type="inferred from homology"/>
<dbReference type="PANTHER" id="PTHR32309">
    <property type="entry name" value="TYROSINE-PROTEIN KINASE"/>
    <property type="match status" value="1"/>
</dbReference>
<keyword evidence="11 14" id="KW-0472">Membrane</keyword>
<organism evidence="18 19">
    <name type="scientific">Deinococcus metallilatus</name>
    <dbReference type="NCBI Taxonomy" id="1211322"/>
    <lineage>
        <taxon>Bacteria</taxon>
        <taxon>Thermotogati</taxon>
        <taxon>Deinococcota</taxon>
        <taxon>Deinococci</taxon>
        <taxon>Deinococcales</taxon>
        <taxon>Deinococcaceae</taxon>
        <taxon>Deinococcus</taxon>
    </lineage>
</organism>
<keyword evidence="6 14" id="KW-0812">Transmembrane</keyword>
<evidence type="ECO:0000256" key="9">
    <source>
        <dbReference type="ARBA" id="ARBA00022840"/>
    </source>
</evidence>
<evidence type="ECO:0000256" key="8">
    <source>
        <dbReference type="ARBA" id="ARBA00022777"/>
    </source>
</evidence>
<keyword evidence="7" id="KW-0547">Nucleotide-binding</keyword>
<feature type="domain" description="Polysaccharide chain length determinant N-terminal" evidence="15">
    <location>
        <begin position="22"/>
        <end position="75"/>
    </location>
</feature>
<dbReference type="Proteomes" id="UP000536909">
    <property type="component" value="Unassembled WGS sequence"/>
</dbReference>
<dbReference type="GO" id="GO:0004715">
    <property type="term" value="F:non-membrane spanning protein tyrosine kinase activity"/>
    <property type="evidence" value="ECO:0007669"/>
    <property type="project" value="UniProtKB-EC"/>
</dbReference>
<evidence type="ECO:0000256" key="11">
    <source>
        <dbReference type="ARBA" id="ARBA00023136"/>
    </source>
</evidence>
<keyword evidence="12 17" id="KW-0829">Tyrosine-protein kinase</keyword>
<keyword evidence="20" id="KW-1185">Reference proteome</keyword>
<evidence type="ECO:0000313" key="17">
    <source>
        <dbReference type="EMBL" id="MBB5297043.1"/>
    </source>
</evidence>
<evidence type="ECO:0000256" key="6">
    <source>
        <dbReference type="ARBA" id="ARBA00022692"/>
    </source>
</evidence>
<dbReference type="EMBL" id="VBRC01000014">
    <property type="protein sequence ID" value="TLK23050.1"/>
    <property type="molecule type" value="Genomic_DNA"/>
</dbReference>
<dbReference type="Pfam" id="PF13614">
    <property type="entry name" value="AAA_31"/>
    <property type="match status" value="1"/>
</dbReference>
<keyword evidence="5 17" id="KW-0808">Transferase</keyword>
<dbReference type="InterPro" id="IPR050445">
    <property type="entry name" value="Bact_polysacc_biosynth/exp"/>
</dbReference>
<protein>
    <submittedName>
        <fullName evidence="17">Non-specific protein-tyrosine kinase</fullName>
        <ecNumber evidence="17">2.7.10.2</ecNumber>
    </submittedName>
    <submittedName>
        <fullName evidence="18">Succinoglycan biosynthesis protein exop</fullName>
    </submittedName>
</protein>
<dbReference type="SUPFAM" id="SSF52540">
    <property type="entry name" value="P-loop containing nucleoside triphosphate hydrolases"/>
    <property type="match status" value="1"/>
</dbReference>
<evidence type="ECO:0000313" key="20">
    <source>
        <dbReference type="Proteomes" id="UP000536909"/>
    </source>
</evidence>
<dbReference type="EC" id="2.7.10.2" evidence="17"/>
<keyword evidence="3" id="KW-1003">Cell membrane</keyword>
<dbReference type="InterPro" id="IPR025669">
    <property type="entry name" value="AAA_dom"/>
</dbReference>
<comment type="caution">
    <text evidence="18">The sequence shown here is derived from an EMBL/GenBank/DDBJ whole genome shotgun (WGS) entry which is preliminary data.</text>
</comment>
<evidence type="ECO:0000256" key="1">
    <source>
        <dbReference type="ARBA" id="ARBA00004429"/>
    </source>
</evidence>
<evidence type="ECO:0000256" key="13">
    <source>
        <dbReference type="ARBA" id="ARBA00053015"/>
    </source>
</evidence>
<dbReference type="InterPro" id="IPR027417">
    <property type="entry name" value="P-loop_NTPase"/>
</dbReference>
<keyword evidence="10 14" id="KW-1133">Transmembrane helix</keyword>
<feature type="domain" description="AAA" evidence="16">
    <location>
        <begin position="356"/>
        <end position="509"/>
    </location>
</feature>
<dbReference type="InterPro" id="IPR005702">
    <property type="entry name" value="Wzc-like_C"/>
</dbReference>
<dbReference type="RefSeq" id="WP_129118037.1">
    <property type="nucleotide sequence ID" value="NZ_BSUI01000014.1"/>
</dbReference>
<keyword evidence="8 17" id="KW-0418">Kinase</keyword>
<evidence type="ECO:0000256" key="3">
    <source>
        <dbReference type="ARBA" id="ARBA00022475"/>
    </source>
</evidence>
<evidence type="ECO:0000256" key="4">
    <source>
        <dbReference type="ARBA" id="ARBA00022519"/>
    </source>
</evidence>
<dbReference type="AlphaFoldDB" id="A0AAJ5JXL2"/>
<evidence type="ECO:0000256" key="5">
    <source>
        <dbReference type="ARBA" id="ARBA00022679"/>
    </source>
</evidence>
<evidence type="ECO:0000256" key="12">
    <source>
        <dbReference type="ARBA" id="ARBA00023137"/>
    </source>
</evidence>
<dbReference type="EMBL" id="JACHFV010000016">
    <property type="protein sequence ID" value="MBB5297043.1"/>
    <property type="molecule type" value="Genomic_DNA"/>
</dbReference>
<evidence type="ECO:0000259" key="15">
    <source>
        <dbReference type="Pfam" id="PF02706"/>
    </source>
</evidence>
<dbReference type="InterPro" id="IPR003856">
    <property type="entry name" value="LPS_length_determ_N"/>
</dbReference>
<feature type="transmembrane region" description="Helical" evidence="14">
    <location>
        <begin position="35"/>
        <end position="53"/>
    </location>
</feature>
<evidence type="ECO:0000313" key="19">
    <source>
        <dbReference type="Proteomes" id="UP000308000"/>
    </source>
</evidence>
<comment type="catalytic activity">
    <reaction evidence="13">
        <text>L-tyrosyl-[protein] + ATP = O-phospho-L-tyrosyl-[protein] + ADP + H(+)</text>
        <dbReference type="Rhea" id="RHEA:10596"/>
        <dbReference type="Rhea" id="RHEA-COMP:10136"/>
        <dbReference type="Rhea" id="RHEA-COMP:20101"/>
        <dbReference type="ChEBI" id="CHEBI:15378"/>
        <dbReference type="ChEBI" id="CHEBI:30616"/>
        <dbReference type="ChEBI" id="CHEBI:46858"/>
        <dbReference type="ChEBI" id="CHEBI:61978"/>
        <dbReference type="ChEBI" id="CHEBI:456216"/>
    </reaction>
</comment>
<evidence type="ECO:0000256" key="14">
    <source>
        <dbReference type="SAM" id="Phobius"/>
    </source>
</evidence>
<reference evidence="17 20" key="2">
    <citation type="submission" date="2020-08" db="EMBL/GenBank/DDBJ databases">
        <title>Genomic Encyclopedia of Type Strains, Phase IV (KMG-IV): sequencing the most valuable type-strain genomes for metagenomic binning, comparative biology and taxonomic classification.</title>
        <authorList>
            <person name="Goeker M."/>
        </authorList>
    </citation>
    <scope>NUCLEOTIDE SEQUENCE [LARGE SCALE GENOMIC DNA]</scope>
    <source>
        <strain evidence="17 20">DSM 105434</strain>
    </source>
</reference>
<dbReference type="Proteomes" id="UP000308000">
    <property type="component" value="Unassembled WGS sequence"/>
</dbReference>
<comment type="similarity">
    <text evidence="2">Belongs to the etk/wzc family.</text>
</comment>
<accession>A0AAJ5JXL2</accession>
<evidence type="ECO:0000256" key="7">
    <source>
        <dbReference type="ARBA" id="ARBA00022741"/>
    </source>
</evidence>
<evidence type="ECO:0000259" key="16">
    <source>
        <dbReference type="Pfam" id="PF13614"/>
    </source>
</evidence>
<gene>
    <name evidence="18" type="ORF">FCS05_16900</name>
    <name evidence="17" type="ORF">HNQ10_003903</name>
</gene>
<comment type="subcellular location">
    <subcellularLocation>
        <location evidence="1">Cell inner membrane</location>
        <topology evidence="1">Multi-pass membrane protein</topology>
    </subcellularLocation>
</comment>
<reference evidence="18 19" key="1">
    <citation type="submission" date="2019-04" db="EMBL/GenBank/DDBJ databases">
        <title>Deinococcus metalilatus MA1002 mutant No.5.</title>
        <authorList>
            <person name="Park W."/>
            <person name="Park C."/>
        </authorList>
    </citation>
    <scope>NUCLEOTIDE SEQUENCE [LARGE SCALE GENOMIC DNA]</scope>
    <source>
        <strain evidence="18 19">MA1002-m5</strain>
    </source>
</reference>
<evidence type="ECO:0000313" key="18">
    <source>
        <dbReference type="EMBL" id="TLK23050.1"/>
    </source>
</evidence>
<evidence type="ECO:0000256" key="2">
    <source>
        <dbReference type="ARBA" id="ARBA00008883"/>
    </source>
</evidence>
<dbReference type="GO" id="GO:0005886">
    <property type="term" value="C:plasma membrane"/>
    <property type="evidence" value="ECO:0007669"/>
    <property type="project" value="UniProtKB-SubCell"/>
</dbReference>
<sequence length="556" mass="59794">MTLYPQQEPGPAGRQSQGAETEIDLNTLWRGVRRHLAWILLTAAVLALGAYLWSRTQPPVYEASSSLIAANGQGQDGPFGNALVKAPPLPEGAVAQAMQSTLVIVPLIQALQGDETIPQAERTRLAQALSRELREQRLRTITLTSQLDLSGNGIYTLRARARSAQAAQRLANLASAALLNWDRSRALENIRRAQAGFQAQLAQIDQQLRQGNLPAVERQTLIARRATVQENLAQVGILENSATGVLSLLSNAVEPSRPVAPKPLRNAVLAALLGLLLATGVVALLTILDRTVRSEDDLLALNAPTLAVIPRLRQRDIVFSGIVRAARQAGLYEAIGFLRVNLMTAFGNKPHPVVMITSTAPGEGKSSLTATLADGFASSGQRVLIIDADLRRGTQAAVWKKYDEGGQWHQLTGQGGARTTREALANPQNVQVLQVEDNVDMLPAGPGVQDSLAIFNQADIETALRLWRQNYDIVLMDSAPLLALADGLVLGGHADAVLMVTEYGRTNVQSVRSALRRAERAGLNLIGFVINKSDVREGSSYGYSYSYAPRAGGVKV</sequence>
<keyword evidence="4" id="KW-0997">Cell inner membrane</keyword>
<dbReference type="PANTHER" id="PTHR32309:SF31">
    <property type="entry name" value="CAPSULAR EXOPOLYSACCHARIDE FAMILY"/>
    <property type="match status" value="1"/>
</dbReference>
<feature type="transmembrane region" description="Helical" evidence="14">
    <location>
        <begin position="267"/>
        <end position="288"/>
    </location>
</feature>
<keyword evidence="9" id="KW-0067">ATP-binding</keyword>
<dbReference type="Pfam" id="PF02706">
    <property type="entry name" value="Wzz"/>
    <property type="match status" value="1"/>
</dbReference>
<name>A0AAJ5JXL2_9DEIO</name>